<dbReference type="InterPro" id="IPR049457">
    <property type="entry name" value="Emfourin"/>
</dbReference>
<evidence type="ECO:0000313" key="2">
    <source>
        <dbReference type="EMBL" id="NLP83832.1"/>
    </source>
</evidence>
<evidence type="ECO:0000313" key="3">
    <source>
        <dbReference type="Proteomes" id="UP001429745"/>
    </source>
</evidence>
<feature type="region of interest" description="Disordered" evidence="1">
    <location>
        <begin position="37"/>
        <end position="59"/>
    </location>
</feature>
<protein>
    <submittedName>
        <fullName evidence="2">Uncharacterized protein</fullName>
    </submittedName>
</protein>
<keyword evidence="3" id="KW-1185">Reference proteome</keyword>
<dbReference type="Pfam" id="PF20242">
    <property type="entry name" value="Emfourin"/>
    <property type="match status" value="1"/>
</dbReference>
<feature type="compositionally biased region" description="Low complexity" evidence="1">
    <location>
        <begin position="47"/>
        <end position="58"/>
    </location>
</feature>
<organism evidence="2 3">
    <name type="scientific">Microbacterium salsuginis</name>
    <dbReference type="NCBI Taxonomy" id="2722803"/>
    <lineage>
        <taxon>Bacteria</taxon>
        <taxon>Bacillati</taxon>
        <taxon>Actinomycetota</taxon>
        <taxon>Actinomycetes</taxon>
        <taxon>Micrococcales</taxon>
        <taxon>Microbacteriaceae</taxon>
        <taxon>Microbacterium</taxon>
    </lineage>
</organism>
<proteinExistence type="predicted"/>
<comment type="caution">
    <text evidence="2">The sequence shown here is derived from an EMBL/GenBank/DDBJ whole genome shotgun (WGS) entry which is preliminary data.</text>
</comment>
<sequence>MEIDVARTGGFAGITRRWTAQPPPEEASEWISLIDRCPWDDAPTPTPTGRTAAPAPVVADRDPVPDGFVWWIRASWSGAFTKEAELPDDAITGAWRELVDAVRDWNREADAPRSRER</sequence>
<dbReference type="Proteomes" id="UP001429745">
    <property type="component" value="Unassembled WGS sequence"/>
</dbReference>
<accession>A0ABX1KA00</accession>
<gene>
    <name evidence="2" type="ORF">HF576_08235</name>
</gene>
<dbReference type="EMBL" id="JABACI010000002">
    <property type="protein sequence ID" value="NLP83832.1"/>
    <property type="molecule type" value="Genomic_DNA"/>
</dbReference>
<evidence type="ECO:0000256" key="1">
    <source>
        <dbReference type="SAM" id="MobiDB-lite"/>
    </source>
</evidence>
<name>A0ABX1KA00_9MICO</name>
<reference evidence="2 3" key="1">
    <citation type="submission" date="2020-04" db="EMBL/GenBank/DDBJ databases">
        <title>CFH 90308 Microbacterium sp.</title>
        <authorList>
            <person name="Nie G."/>
            <person name="Ming H."/>
            <person name="Xia T."/>
        </authorList>
    </citation>
    <scope>NUCLEOTIDE SEQUENCE [LARGE SCALE GENOMIC DNA]</scope>
    <source>
        <strain evidence="2 3">CFH 90308</strain>
    </source>
</reference>